<dbReference type="UniPathway" id="UPA00232"/>
<reference evidence="13 14" key="1">
    <citation type="submission" date="2018-04" db="EMBL/GenBank/DDBJ databases">
        <title>Genomic Encyclopedia of Type Strains, Phase III (KMG-III): the genomes of soil and plant-associated and newly described type strains.</title>
        <authorList>
            <person name="Whitman W."/>
        </authorList>
    </citation>
    <scope>NUCLEOTIDE SEQUENCE [LARGE SCALE GENOMIC DNA]</scope>
    <source>
        <strain evidence="13 14">MA101b</strain>
    </source>
</reference>
<evidence type="ECO:0000256" key="4">
    <source>
        <dbReference type="ARBA" id="ARBA00022475"/>
    </source>
</evidence>
<evidence type="ECO:0000256" key="3">
    <source>
        <dbReference type="ARBA" id="ARBA00005985"/>
    </source>
</evidence>
<dbReference type="RefSeq" id="WP_107957779.1">
    <property type="nucleotide sequence ID" value="NZ_QAOG01000003.1"/>
</dbReference>
<dbReference type="Proteomes" id="UP000244189">
    <property type="component" value="Unassembled WGS sequence"/>
</dbReference>
<evidence type="ECO:0000256" key="9">
    <source>
        <dbReference type="ARBA" id="ARBA00022989"/>
    </source>
</evidence>
<comment type="pathway">
    <text evidence="11">Cofactor biosynthesis; ubiquinone biosynthesis.</text>
</comment>
<comment type="subcellular location">
    <subcellularLocation>
        <location evidence="11">Cell inner membrane</location>
        <topology evidence="11">Multi-pass membrane protein</topology>
    </subcellularLocation>
    <subcellularLocation>
        <location evidence="2">Membrane</location>
        <topology evidence="2">Multi-pass membrane protein</topology>
    </subcellularLocation>
</comment>
<dbReference type="GO" id="GO:0005886">
    <property type="term" value="C:plasma membrane"/>
    <property type="evidence" value="ECO:0007669"/>
    <property type="project" value="UniProtKB-SubCell"/>
</dbReference>
<keyword evidence="4 11" id="KW-1003">Cell membrane</keyword>
<organism evidence="13 14">
    <name type="scientific">Sphingomonas aurantiaca</name>
    <dbReference type="NCBI Taxonomy" id="185949"/>
    <lineage>
        <taxon>Bacteria</taxon>
        <taxon>Pseudomonadati</taxon>
        <taxon>Pseudomonadota</taxon>
        <taxon>Alphaproteobacteria</taxon>
        <taxon>Sphingomonadales</taxon>
        <taxon>Sphingomonadaceae</taxon>
        <taxon>Sphingomonas</taxon>
    </lineage>
</organism>
<dbReference type="GO" id="GO:0008412">
    <property type="term" value="F:4-hydroxybenzoate polyprenyltransferase activity"/>
    <property type="evidence" value="ECO:0007669"/>
    <property type="project" value="UniProtKB-UniRule"/>
</dbReference>
<dbReference type="FunFam" id="1.20.120.1780:FF:000001">
    <property type="entry name" value="4-hydroxybenzoate octaprenyltransferase"/>
    <property type="match status" value="1"/>
</dbReference>
<evidence type="ECO:0000256" key="12">
    <source>
        <dbReference type="NCBIfam" id="TIGR01474"/>
    </source>
</evidence>
<dbReference type="PANTHER" id="PTHR11048">
    <property type="entry name" value="PRENYLTRANSFERASES"/>
    <property type="match status" value="1"/>
</dbReference>
<dbReference type="GO" id="GO:0006744">
    <property type="term" value="P:ubiquinone biosynthetic process"/>
    <property type="evidence" value="ECO:0007669"/>
    <property type="project" value="UniProtKB-UniRule"/>
</dbReference>
<evidence type="ECO:0000256" key="7">
    <source>
        <dbReference type="ARBA" id="ARBA00022688"/>
    </source>
</evidence>
<name>A0A2T5GLW8_9SPHN</name>
<dbReference type="CDD" id="cd13959">
    <property type="entry name" value="PT_UbiA_COQ2"/>
    <property type="match status" value="1"/>
</dbReference>
<feature type="transmembrane region" description="Helical" evidence="11">
    <location>
        <begin position="157"/>
        <end position="175"/>
    </location>
</feature>
<evidence type="ECO:0000256" key="11">
    <source>
        <dbReference type="HAMAP-Rule" id="MF_01635"/>
    </source>
</evidence>
<dbReference type="HAMAP" id="MF_01635">
    <property type="entry name" value="UbiA"/>
    <property type="match status" value="1"/>
</dbReference>
<dbReference type="Gene3D" id="1.10.357.140">
    <property type="entry name" value="UbiA prenyltransferase"/>
    <property type="match status" value="1"/>
</dbReference>
<feature type="transmembrane region" description="Helical" evidence="11">
    <location>
        <begin position="227"/>
        <end position="249"/>
    </location>
</feature>
<dbReference type="EMBL" id="QAOG01000003">
    <property type="protein sequence ID" value="PTQ60321.1"/>
    <property type="molecule type" value="Genomic_DNA"/>
</dbReference>
<evidence type="ECO:0000256" key="2">
    <source>
        <dbReference type="ARBA" id="ARBA00004141"/>
    </source>
</evidence>
<evidence type="ECO:0000313" key="13">
    <source>
        <dbReference type="EMBL" id="PTQ60321.1"/>
    </source>
</evidence>
<dbReference type="InterPro" id="IPR044878">
    <property type="entry name" value="UbiA_sf"/>
</dbReference>
<keyword evidence="7 11" id="KW-0831">Ubiquinone biosynthesis</keyword>
<feature type="transmembrane region" description="Helical" evidence="11">
    <location>
        <begin position="133"/>
        <end position="152"/>
    </location>
</feature>
<feature type="transmembrane region" description="Helical" evidence="11">
    <location>
        <begin position="187"/>
        <end position="206"/>
    </location>
</feature>
<comment type="catalytic activity">
    <reaction evidence="11">
        <text>all-trans-octaprenyl diphosphate + 4-hydroxybenzoate = 4-hydroxy-3-(all-trans-octaprenyl)benzoate + diphosphate</text>
        <dbReference type="Rhea" id="RHEA:27782"/>
        <dbReference type="ChEBI" id="CHEBI:1617"/>
        <dbReference type="ChEBI" id="CHEBI:17879"/>
        <dbReference type="ChEBI" id="CHEBI:33019"/>
        <dbReference type="ChEBI" id="CHEBI:57711"/>
        <dbReference type="EC" id="2.5.1.39"/>
    </reaction>
</comment>
<keyword evidence="10 11" id="KW-0472">Membrane</keyword>
<evidence type="ECO:0000313" key="14">
    <source>
        <dbReference type="Proteomes" id="UP000244189"/>
    </source>
</evidence>
<comment type="cofactor">
    <cofactor evidence="1 11">
        <name>Mg(2+)</name>
        <dbReference type="ChEBI" id="CHEBI:18420"/>
    </cofactor>
</comment>
<feature type="transmembrane region" description="Helical" evidence="11">
    <location>
        <begin position="66"/>
        <end position="87"/>
    </location>
</feature>
<evidence type="ECO:0000256" key="1">
    <source>
        <dbReference type="ARBA" id="ARBA00001946"/>
    </source>
</evidence>
<dbReference type="Pfam" id="PF01040">
    <property type="entry name" value="UbiA"/>
    <property type="match status" value="1"/>
</dbReference>
<comment type="caution">
    <text evidence="13">The sequence shown here is derived from an EMBL/GenBank/DDBJ whole genome shotgun (WGS) entry which is preliminary data.</text>
</comment>
<keyword evidence="8 11" id="KW-0812">Transmembrane</keyword>
<keyword evidence="6 11" id="KW-0808">Transferase</keyword>
<comment type="function">
    <text evidence="11">Catalyzes the prenylation of para-hydroxybenzoate (PHB) with an all-trans polyprenyl group. Mediates the second step in the final reaction sequence of ubiquinone-8 (UQ-8) biosynthesis, which is the condensation of the polyisoprenoid side chain with PHB, generating the first membrane-bound Q intermediate 3-octaprenyl-4-hydroxybenzoate.</text>
</comment>
<dbReference type="FunFam" id="1.10.357.140:FF:000008">
    <property type="entry name" value="4-hydroxybenzoate octaprenyltransferase"/>
    <property type="match status" value="1"/>
</dbReference>
<dbReference type="EC" id="2.5.1.39" evidence="11 12"/>
<dbReference type="InterPro" id="IPR039653">
    <property type="entry name" value="Prenyltransferase"/>
</dbReference>
<proteinExistence type="inferred from homology"/>
<evidence type="ECO:0000256" key="10">
    <source>
        <dbReference type="ARBA" id="ARBA00023136"/>
    </source>
</evidence>
<dbReference type="InterPro" id="IPR006370">
    <property type="entry name" value="HB_polyprenyltransferase-like"/>
</dbReference>
<feature type="transmembrane region" description="Helical" evidence="11">
    <location>
        <begin position="108"/>
        <end position="127"/>
    </location>
</feature>
<dbReference type="Gene3D" id="1.20.120.1780">
    <property type="entry name" value="UbiA prenyltransferase"/>
    <property type="match status" value="1"/>
</dbReference>
<dbReference type="AlphaFoldDB" id="A0A2T5GLW8"/>
<evidence type="ECO:0000256" key="8">
    <source>
        <dbReference type="ARBA" id="ARBA00022692"/>
    </source>
</evidence>
<evidence type="ECO:0000256" key="6">
    <source>
        <dbReference type="ARBA" id="ARBA00022679"/>
    </source>
</evidence>
<dbReference type="InterPro" id="IPR030470">
    <property type="entry name" value="UbiA_prenylTrfase_CS"/>
</dbReference>
<keyword evidence="5 11" id="KW-0997">Cell inner membrane</keyword>
<dbReference type="PROSITE" id="PS00943">
    <property type="entry name" value="UBIA"/>
    <property type="match status" value="1"/>
</dbReference>
<keyword evidence="14" id="KW-1185">Reference proteome</keyword>
<feature type="transmembrane region" description="Helical" evidence="11">
    <location>
        <begin position="255"/>
        <end position="274"/>
    </location>
</feature>
<dbReference type="NCBIfam" id="TIGR01474">
    <property type="entry name" value="ubiA_proteo"/>
    <property type="match status" value="1"/>
</dbReference>
<sequence>MQTQPAPMEIVPDSEHRGLVGRLPPTLRGLALLARFDRPIGWWLLFWPGAWGVALAGGAVQRWDLILWLLLGSIAMRGAGCVFNDIVDRDLDAQVARTRARPIPSGLVSIKLAWIWLVLLCLIGFAVLLQLTFFAAIVALASLAPVAAYPFMKRITWWPQAWLGIVFSWALLVGWSDIAGSLDTPMWLLYAGSIAWVIGYDTIYALQDREDDAMIGIRSSALRMGTHVKAGVGIFYIAAVAFWAAAFWTVRPDPLAIAALVPVALHLGWQVVTLKPDTQEGAGTAALARFRANRFAGLLMFLACVVVGTTLHP</sequence>
<protein>
    <recommendedName>
        <fullName evidence="11 12">4-hydroxybenzoate octaprenyltransferase</fullName>
        <ecNumber evidence="11 12">2.5.1.39</ecNumber>
    </recommendedName>
    <alternativeName>
        <fullName evidence="11">4-HB polyprenyltransferase</fullName>
    </alternativeName>
</protein>
<dbReference type="InterPro" id="IPR000537">
    <property type="entry name" value="UbiA_prenyltransferase"/>
</dbReference>
<feature type="transmembrane region" description="Helical" evidence="11">
    <location>
        <begin position="40"/>
        <end position="60"/>
    </location>
</feature>
<accession>A0A2T5GLW8</accession>
<keyword evidence="9 11" id="KW-1133">Transmembrane helix</keyword>
<keyword evidence="11" id="KW-0460">Magnesium</keyword>
<gene>
    <name evidence="11" type="primary">ubiA</name>
    <name evidence="13" type="ORF">C8J26_2032</name>
</gene>
<feature type="transmembrane region" description="Helical" evidence="11">
    <location>
        <begin position="295"/>
        <end position="312"/>
    </location>
</feature>
<evidence type="ECO:0000256" key="5">
    <source>
        <dbReference type="ARBA" id="ARBA00022519"/>
    </source>
</evidence>
<dbReference type="PANTHER" id="PTHR11048:SF28">
    <property type="entry name" value="4-HYDROXYBENZOATE POLYPRENYLTRANSFERASE, MITOCHONDRIAL"/>
    <property type="match status" value="1"/>
</dbReference>
<comment type="similarity">
    <text evidence="3 11">Belongs to the UbiA prenyltransferase family.</text>
</comment>